<feature type="region of interest" description="Disordered" evidence="9">
    <location>
        <begin position="21"/>
        <end position="42"/>
    </location>
</feature>
<dbReference type="EMBL" id="SEOQ01001469">
    <property type="protein sequence ID" value="TFY51642.1"/>
    <property type="molecule type" value="Genomic_DNA"/>
</dbReference>
<evidence type="ECO:0000256" key="10">
    <source>
        <dbReference type="SAM" id="Phobius"/>
    </source>
</evidence>
<evidence type="ECO:0000256" key="4">
    <source>
        <dbReference type="ARBA" id="ARBA00022692"/>
    </source>
</evidence>
<dbReference type="Pfam" id="PF01769">
    <property type="entry name" value="MgtE"/>
    <property type="match status" value="1"/>
</dbReference>
<accession>A0A4Y9XPH2</accession>
<evidence type="ECO:0000256" key="5">
    <source>
        <dbReference type="ARBA" id="ARBA00022842"/>
    </source>
</evidence>
<feature type="domain" description="SLC41A/MgtE integral membrane" evidence="11">
    <location>
        <begin position="121"/>
        <end position="296"/>
    </location>
</feature>
<comment type="caution">
    <text evidence="12">The sequence shown here is derived from an EMBL/GenBank/DDBJ whole genome shotgun (WGS) entry which is preliminary data.</text>
</comment>
<feature type="compositionally biased region" description="Basic and acidic residues" evidence="9">
    <location>
        <begin position="444"/>
        <end position="455"/>
    </location>
</feature>
<gene>
    <name evidence="12" type="ORF">EVG20_g10906</name>
</gene>
<dbReference type="GO" id="GO:0008324">
    <property type="term" value="F:monoatomic cation transmembrane transporter activity"/>
    <property type="evidence" value="ECO:0007669"/>
    <property type="project" value="InterPro"/>
</dbReference>
<evidence type="ECO:0000256" key="2">
    <source>
        <dbReference type="ARBA" id="ARBA00009749"/>
    </source>
</evidence>
<dbReference type="OrthoDB" id="666972at2759"/>
<dbReference type="GO" id="GO:0005886">
    <property type="term" value="C:plasma membrane"/>
    <property type="evidence" value="ECO:0007669"/>
    <property type="project" value="TreeGrafter"/>
</dbReference>
<dbReference type="PANTHER" id="PTHR16228">
    <property type="entry name" value="DIVALENT CATION TRANSPORTER SOLUTE CARRIER FAMILY 41"/>
    <property type="match status" value="1"/>
</dbReference>
<keyword evidence="4 10" id="KW-0812">Transmembrane</keyword>
<dbReference type="PANTHER" id="PTHR16228:SF7">
    <property type="entry name" value="SLC41A_MGTE INTEGRAL MEMBRANE DOMAIN-CONTAINING PROTEIN"/>
    <property type="match status" value="1"/>
</dbReference>
<keyword evidence="8 10" id="KW-0472">Membrane</keyword>
<dbReference type="InterPro" id="IPR045349">
    <property type="entry name" value="SLC41A1-3"/>
</dbReference>
<keyword evidence="5" id="KW-0460">Magnesium</keyword>
<evidence type="ECO:0000259" key="11">
    <source>
        <dbReference type="Pfam" id="PF01769"/>
    </source>
</evidence>
<dbReference type="AlphaFoldDB" id="A0A4Y9XPH2"/>
<feature type="transmembrane region" description="Helical" evidence="10">
    <location>
        <begin position="238"/>
        <end position="266"/>
    </location>
</feature>
<evidence type="ECO:0000256" key="1">
    <source>
        <dbReference type="ARBA" id="ARBA00004141"/>
    </source>
</evidence>
<feature type="transmembrane region" description="Helical" evidence="10">
    <location>
        <begin position="278"/>
        <end position="305"/>
    </location>
</feature>
<comment type="similarity">
    <text evidence="2">Belongs to the SLC41A transporter family.</text>
</comment>
<name>A0A4Y9XPH2_9AGAM</name>
<sequence length="625" mass="66578">MPSDDAASSADEDFEMARLDDIAVTPNPRLSNGYHHYPRFDEDDDDDGARALLGAGGRSSRWRQTLFGKKATVRYHIQNIVIETLPTLLFTTTGLMFTGELLATVSHREAMTRINELIMIVPVILNLKGNLEMNLSARLGTAANMGALDTPKSRNAIVFGNLALLQVQAAVVSFIAAIVAFILGLVVPDGVPDEPASTGNTTTEALAFHVTRTALHYARVPRPTPPISRTAQSGFAEFVMVAATSMSAACISALFLGSFMCGLIVLCRKLGRDPDNIAPPIAACLGDLVTLFLLSLISGFLIRFLNTPGPYIVILLVVVSAVACGVLTRRNEHVWPLLTQGWAPLFGAMVISSGTGIVLDTFVSRYTNYALLAIAISGTYLLCTSCRAMLTSDRPPWEHGRDPDVAAVDVAAHRRGRVALDPHGRPSKARARRAESAAGPADAARGDAAHRDRVPGDPARAQVADAAGTVPRVRVPVLLLRGAWIAVPSAGVGADCDCGWAAGDDRAVSGTGADERVVGARARPGHVCAADPLCVDGPGGAAATCGVFRDCGCARGARPHVVLKFKTAFLLLLSISHIDWTYDSFANLFSSLRLVLLWISATHHALTHSSFTLVITRLICRTTWK</sequence>
<evidence type="ECO:0000256" key="6">
    <source>
        <dbReference type="ARBA" id="ARBA00022989"/>
    </source>
</evidence>
<evidence type="ECO:0000256" key="9">
    <source>
        <dbReference type="SAM" id="MobiDB-lite"/>
    </source>
</evidence>
<evidence type="ECO:0000256" key="3">
    <source>
        <dbReference type="ARBA" id="ARBA00022448"/>
    </source>
</evidence>
<reference evidence="12 13" key="1">
    <citation type="submission" date="2019-02" db="EMBL/GenBank/DDBJ databases">
        <title>Genome sequencing of the rare red list fungi Dentipellis fragilis.</title>
        <authorList>
            <person name="Buettner E."/>
            <person name="Kellner H."/>
        </authorList>
    </citation>
    <scope>NUCLEOTIDE SEQUENCE [LARGE SCALE GENOMIC DNA]</scope>
    <source>
        <strain evidence="12 13">DSM 105465</strain>
    </source>
</reference>
<comment type="subcellular location">
    <subcellularLocation>
        <location evidence="1">Membrane</location>
        <topology evidence="1">Multi-pass membrane protein</topology>
    </subcellularLocation>
</comment>
<keyword evidence="13" id="KW-1185">Reference proteome</keyword>
<feature type="transmembrane region" description="Helical" evidence="10">
    <location>
        <begin position="369"/>
        <end position="390"/>
    </location>
</feature>
<evidence type="ECO:0000313" key="13">
    <source>
        <dbReference type="Proteomes" id="UP000298327"/>
    </source>
</evidence>
<dbReference type="InterPro" id="IPR036739">
    <property type="entry name" value="SLC41_membr_dom_sf"/>
</dbReference>
<protein>
    <recommendedName>
        <fullName evidence="11">SLC41A/MgtE integral membrane domain-containing protein</fullName>
    </recommendedName>
</protein>
<evidence type="ECO:0000313" key="12">
    <source>
        <dbReference type="EMBL" id="TFY51642.1"/>
    </source>
</evidence>
<proteinExistence type="inferred from homology"/>
<keyword evidence="6 10" id="KW-1133">Transmembrane helix</keyword>
<dbReference type="Proteomes" id="UP000298327">
    <property type="component" value="Unassembled WGS sequence"/>
</dbReference>
<evidence type="ECO:0000256" key="7">
    <source>
        <dbReference type="ARBA" id="ARBA00023065"/>
    </source>
</evidence>
<feature type="transmembrane region" description="Helical" evidence="10">
    <location>
        <begin position="341"/>
        <end position="363"/>
    </location>
</feature>
<keyword evidence="3" id="KW-0813">Transport</keyword>
<keyword evidence="7" id="KW-0406">Ion transport</keyword>
<organism evidence="12 13">
    <name type="scientific">Dentipellis fragilis</name>
    <dbReference type="NCBI Taxonomy" id="205917"/>
    <lineage>
        <taxon>Eukaryota</taxon>
        <taxon>Fungi</taxon>
        <taxon>Dikarya</taxon>
        <taxon>Basidiomycota</taxon>
        <taxon>Agaricomycotina</taxon>
        <taxon>Agaricomycetes</taxon>
        <taxon>Russulales</taxon>
        <taxon>Hericiaceae</taxon>
        <taxon>Dentipellis</taxon>
    </lineage>
</organism>
<dbReference type="SUPFAM" id="SSF161093">
    <property type="entry name" value="MgtE membrane domain-like"/>
    <property type="match status" value="1"/>
</dbReference>
<feature type="transmembrane region" description="Helical" evidence="10">
    <location>
        <begin position="311"/>
        <end position="329"/>
    </location>
</feature>
<evidence type="ECO:0000256" key="8">
    <source>
        <dbReference type="ARBA" id="ARBA00023136"/>
    </source>
</evidence>
<feature type="region of interest" description="Disordered" evidence="9">
    <location>
        <begin position="419"/>
        <end position="465"/>
    </location>
</feature>
<dbReference type="Gene3D" id="1.10.357.20">
    <property type="entry name" value="SLC41 divalent cation transporters, integral membrane domain"/>
    <property type="match status" value="1"/>
</dbReference>
<feature type="transmembrane region" description="Helical" evidence="10">
    <location>
        <begin position="162"/>
        <end position="187"/>
    </location>
</feature>
<dbReference type="InterPro" id="IPR006667">
    <property type="entry name" value="SLC41_membr_dom"/>
</dbReference>